<keyword evidence="1" id="KW-0732">Signal</keyword>
<reference evidence="2" key="1">
    <citation type="submission" date="2015-07" db="EMBL/GenBank/DDBJ databases">
        <title>Transcriptome Assembly of Anthurium amnicola.</title>
        <authorList>
            <person name="Suzuki J."/>
        </authorList>
    </citation>
    <scope>NUCLEOTIDE SEQUENCE</scope>
</reference>
<proteinExistence type="predicted"/>
<dbReference type="EMBL" id="GDJX01018750">
    <property type="protein sequence ID" value="JAT49186.1"/>
    <property type="molecule type" value="Transcribed_RNA"/>
</dbReference>
<dbReference type="AlphaFoldDB" id="A0A1D1Y3I8"/>
<evidence type="ECO:0000313" key="2">
    <source>
        <dbReference type="EMBL" id="JAT49186.1"/>
    </source>
</evidence>
<protein>
    <submittedName>
        <fullName evidence="2">F-box/kelch-repeat protein At2g44130</fullName>
    </submittedName>
</protein>
<organism evidence="2">
    <name type="scientific">Anthurium amnicola</name>
    <dbReference type="NCBI Taxonomy" id="1678845"/>
    <lineage>
        <taxon>Eukaryota</taxon>
        <taxon>Viridiplantae</taxon>
        <taxon>Streptophyta</taxon>
        <taxon>Embryophyta</taxon>
        <taxon>Tracheophyta</taxon>
        <taxon>Spermatophyta</taxon>
        <taxon>Magnoliopsida</taxon>
        <taxon>Liliopsida</taxon>
        <taxon>Araceae</taxon>
        <taxon>Pothoideae</taxon>
        <taxon>Potheae</taxon>
        <taxon>Anthurium</taxon>
    </lineage>
</organism>
<gene>
    <name evidence="2" type="primary">At2g44130_0</name>
    <name evidence="2" type="ORF">g.38841</name>
</gene>
<accession>A0A1D1Y3I8</accession>
<feature type="non-terminal residue" evidence="2">
    <location>
        <position position="1"/>
    </location>
</feature>
<evidence type="ECO:0000256" key="1">
    <source>
        <dbReference type="SAM" id="SignalP"/>
    </source>
</evidence>
<feature type="signal peptide" evidence="1">
    <location>
        <begin position="1"/>
        <end position="40"/>
    </location>
</feature>
<sequence length="140" mass="15554">NKQRHPPVGQPVLLSSSFHNWFSLLLCLLLPFSPPIPSPASVPPASLLLSRPISCFSSHPFIGLHRLFYRFLSPFTPFTSGLFSSISSSLFLHFSRSHLLSILVFSPVCSPLFPEASSFFDLFPILSPSAYLSHLPCRIL</sequence>
<feature type="chain" id="PRO_5008899900" evidence="1">
    <location>
        <begin position="41"/>
        <end position="140"/>
    </location>
</feature>
<name>A0A1D1Y3I8_9ARAE</name>